<dbReference type="PANTHER" id="PTHR31435:SF10">
    <property type="entry name" value="BSR4717 PROTEIN"/>
    <property type="match status" value="1"/>
</dbReference>
<dbReference type="Gene3D" id="3.40.630.30">
    <property type="match status" value="1"/>
</dbReference>
<evidence type="ECO:0000259" key="1">
    <source>
        <dbReference type="PROSITE" id="PS51729"/>
    </source>
</evidence>
<dbReference type="InterPro" id="IPR016181">
    <property type="entry name" value="Acyl_CoA_acyltransferase"/>
</dbReference>
<evidence type="ECO:0000313" key="3">
    <source>
        <dbReference type="Proteomes" id="UP000030013"/>
    </source>
</evidence>
<dbReference type="GO" id="GO:0016740">
    <property type="term" value="F:transferase activity"/>
    <property type="evidence" value="ECO:0007669"/>
    <property type="project" value="UniProtKB-KW"/>
</dbReference>
<keyword evidence="2" id="KW-0808">Transferase</keyword>
<reference evidence="2 3" key="1">
    <citation type="submission" date="2013-08" db="EMBL/GenBank/DDBJ databases">
        <title>The genome sequence of Knoellia aerolata.</title>
        <authorList>
            <person name="Zhu W."/>
            <person name="Wang G."/>
        </authorList>
    </citation>
    <scope>NUCLEOTIDE SEQUENCE [LARGE SCALE GENOMIC DNA]</scope>
    <source>
        <strain evidence="2 3">DSM 18566</strain>
    </source>
</reference>
<dbReference type="CDD" id="cd04301">
    <property type="entry name" value="NAT_SF"/>
    <property type="match status" value="1"/>
</dbReference>
<dbReference type="AlphaFoldDB" id="A0A0A0JUV3"/>
<dbReference type="InterPro" id="IPR031165">
    <property type="entry name" value="GNAT_YJDJ"/>
</dbReference>
<name>A0A0A0JUV3_9MICO</name>
<dbReference type="SUPFAM" id="SSF55729">
    <property type="entry name" value="Acyl-CoA N-acyltransferases (Nat)"/>
    <property type="match status" value="1"/>
</dbReference>
<dbReference type="EMBL" id="AVPL01000027">
    <property type="protein sequence ID" value="KGN40928.1"/>
    <property type="molecule type" value="Genomic_DNA"/>
</dbReference>
<proteinExistence type="predicted"/>
<dbReference type="PANTHER" id="PTHR31435">
    <property type="entry name" value="PROTEIN NATD1"/>
    <property type="match status" value="1"/>
</dbReference>
<dbReference type="Pfam" id="PF14542">
    <property type="entry name" value="Acetyltransf_CG"/>
    <property type="match status" value="1"/>
</dbReference>
<gene>
    <name evidence="2" type="ORF">N801_10075</name>
</gene>
<comment type="caution">
    <text evidence="2">The sequence shown here is derived from an EMBL/GenBank/DDBJ whole genome shotgun (WGS) entry which is preliminary data.</text>
</comment>
<feature type="domain" description="N-acetyltransferase" evidence="1">
    <location>
        <begin position="11"/>
        <end position="98"/>
    </location>
</feature>
<dbReference type="STRING" id="1385519.N801_10075"/>
<accession>A0A0A0JUV3</accession>
<keyword evidence="3" id="KW-1185">Reference proteome</keyword>
<dbReference type="InterPro" id="IPR045057">
    <property type="entry name" value="Gcn5-rel_NAT"/>
</dbReference>
<protein>
    <submittedName>
        <fullName evidence="2">Acetyltransferase</fullName>
    </submittedName>
</protein>
<evidence type="ECO:0000313" key="2">
    <source>
        <dbReference type="EMBL" id="KGN40928.1"/>
    </source>
</evidence>
<dbReference type="eggNOG" id="COG2388">
    <property type="taxonomic scope" value="Bacteria"/>
</dbReference>
<dbReference type="PROSITE" id="PS51729">
    <property type="entry name" value="GNAT_YJDJ"/>
    <property type="match status" value="1"/>
</dbReference>
<organism evidence="2 3">
    <name type="scientific">Knoellia aerolata DSM 18566</name>
    <dbReference type="NCBI Taxonomy" id="1385519"/>
    <lineage>
        <taxon>Bacteria</taxon>
        <taxon>Bacillati</taxon>
        <taxon>Actinomycetota</taxon>
        <taxon>Actinomycetes</taxon>
        <taxon>Micrococcales</taxon>
        <taxon>Intrasporangiaceae</taxon>
        <taxon>Knoellia</taxon>
    </lineage>
</organism>
<sequence>MTSMADDVVVTNNPDRNRYEARLGDEVAGFAAYRLSSGLIAFTHTEVEDRFEGRGVGSALARFALDDVRDTGEREVLPLCPFIKAWIARHPDYRSLVHVAPDGEVEP</sequence>
<dbReference type="Proteomes" id="UP000030013">
    <property type="component" value="Unassembled WGS sequence"/>
</dbReference>